<dbReference type="Pfam" id="PF00069">
    <property type="entry name" value="Pkinase"/>
    <property type="match status" value="1"/>
</dbReference>
<dbReference type="OMA" id="NAREHEH"/>
<dbReference type="Proteomes" id="UP000001056">
    <property type="component" value="Unassembled WGS sequence"/>
</dbReference>
<keyword evidence="8" id="KW-1185">Reference proteome</keyword>
<keyword evidence="2 3" id="KW-0067">ATP-binding</keyword>
<dbReference type="HOGENOM" id="CLU_631630_0_0_1"/>
<dbReference type="VEuPathDB" id="FungiDB:CHGG_02569"/>
<feature type="compositionally biased region" description="Basic and acidic residues" evidence="5">
    <location>
        <begin position="324"/>
        <end position="346"/>
    </location>
</feature>
<reference evidence="8" key="1">
    <citation type="journal article" date="2015" name="Genome Announc.">
        <title>Draft genome sequence of the cellulolytic fungus Chaetomium globosum.</title>
        <authorList>
            <person name="Cuomo C.A."/>
            <person name="Untereiner W.A."/>
            <person name="Ma L.-J."/>
            <person name="Grabherr M."/>
            <person name="Birren B.W."/>
        </authorList>
    </citation>
    <scope>NUCLEOTIDE SEQUENCE [LARGE SCALE GENOMIC DNA]</scope>
    <source>
        <strain evidence="8">ATCC 6205 / CBS 148.51 / DSM 1962 / NBRC 6347 / NRRL 1970</strain>
    </source>
</reference>
<feature type="compositionally biased region" description="Basic and acidic residues" evidence="5">
    <location>
        <begin position="425"/>
        <end position="434"/>
    </location>
</feature>
<organism evidence="7 8">
    <name type="scientific">Chaetomium globosum (strain ATCC 6205 / CBS 148.51 / DSM 1962 / NBRC 6347 / NRRL 1970)</name>
    <name type="common">Soil fungus</name>
    <dbReference type="NCBI Taxonomy" id="306901"/>
    <lineage>
        <taxon>Eukaryota</taxon>
        <taxon>Fungi</taxon>
        <taxon>Dikarya</taxon>
        <taxon>Ascomycota</taxon>
        <taxon>Pezizomycotina</taxon>
        <taxon>Sordariomycetes</taxon>
        <taxon>Sordariomycetidae</taxon>
        <taxon>Sordariales</taxon>
        <taxon>Chaetomiaceae</taxon>
        <taxon>Chaetomium</taxon>
    </lineage>
</organism>
<dbReference type="InterPro" id="IPR011009">
    <property type="entry name" value="Kinase-like_dom_sf"/>
</dbReference>
<feature type="domain" description="Protein kinase" evidence="6">
    <location>
        <begin position="22"/>
        <end position="287"/>
    </location>
</feature>
<evidence type="ECO:0000256" key="2">
    <source>
        <dbReference type="ARBA" id="ARBA00022840"/>
    </source>
</evidence>
<dbReference type="PANTHER" id="PTHR44167:SF24">
    <property type="entry name" value="SERINE_THREONINE-PROTEIN KINASE CHK2"/>
    <property type="match status" value="1"/>
</dbReference>
<dbReference type="PANTHER" id="PTHR44167">
    <property type="entry name" value="OVARIAN-SPECIFIC SERINE/THREONINE-PROTEIN KINASE LOK-RELATED"/>
    <property type="match status" value="1"/>
</dbReference>
<dbReference type="InterPro" id="IPR008271">
    <property type="entry name" value="Ser/Thr_kinase_AS"/>
</dbReference>
<dbReference type="eggNOG" id="KOG0198">
    <property type="taxonomic scope" value="Eukaryota"/>
</dbReference>
<dbReference type="SUPFAM" id="SSF56112">
    <property type="entry name" value="Protein kinase-like (PK-like)"/>
    <property type="match status" value="1"/>
</dbReference>
<keyword evidence="1 3" id="KW-0547">Nucleotide-binding</keyword>
<dbReference type="OrthoDB" id="310217at2759"/>
<dbReference type="InParanoid" id="Q2HB35"/>
<dbReference type="InterPro" id="IPR017441">
    <property type="entry name" value="Protein_kinase_ATP_BS"/>
</dbReference>
<feature type="binding site" evidence="3">
    <location>
        <position position="57"/>
    </location>
    <ligand>
        <name>ATP</name>
        <dbReference type="ChEBI" id="CHEBI:30616"/>
    </ligand>
</feature>
<dbReference type="EMBL" id="CH408030">
    <property type="protein sequence ID" value="EAQ90634.1"/>
    <property type="molecule type" value="Genomic_DNA"/>
</dbReference>
<name>Q2HB35_CHAGB</name>
<keyword evidence="4" id="KW-0723">Serine/threonine-protein kinase</keyword>
<keyword evidence="4" id="KW-0418">Kinase</keyword>
<evidence type="ECO:0000256" key="1">
    <source>
        <dbReference type="ARBA" id="ARBA00022741"/>
    </source>
</evidence>
<comment type="similarity">
    <text evidence="4">Belongs to the protein kinase superfamily.</text>
</comment>
<evidence type="ECO:0000313" key="8">
    <source>
        <dbReference type="Proteomes" id="UP000001056"/>
    </source>
</evidence>
<feature type="compositionally biased region" description="Basic residues" evidence="5">
    <location>
        <begin position="393"/>
        <end position="412"/>
    </location>
</feature>
<dbReference type="PROSITE" id="PS50011">
    <property type="entry name" value="PROTEIN_KINASE_DOM"/>
    <property type="match status" value="1"/>
</dbReference>
<evidence type="ECO:0000313" key="7">
    <source>
        <dbReference type="EMBL" id="EAQ90634.1"/>
    </source>
</evidence>
<dbReference type="GO" id="GO:0005524">
    <property type="term" value="F:ATP binding"/>
    <property type="evidence" value="ECO:0007669"/>
    <property type="project" value="UniProtKB-UniRule"/>
</dbReference>
<dbReference type="CDD" id="cd00180">
    <property type="entry name" value="PKc"/>
    <property type="match status" value="1"/>
</dbReference>
<sequence length="434" mass="50131">MSAGVSRDDFLRLIQDDDSRYYQKGETLGKGSYGEVFKLMACKLQKVTTTMQDWPRKRELYVWRQACEGTSYVARVYDASINPRDKEIRIYTELLEGGDLYRLVRNIETSKVPKRIHPAIVYLISLQLAWGLSEIQERGILHRDIKLDNILLTLKITPSMNLALWELSKTKRVSPDMESHMKAFLRQIFQKDDRLVVLTDFGLSRIEEDQVNRSAYSMAPGARWTVGTSAPELFFHNHQSPMADVYPRIPTIYSPNLQAVLDECLAWDPRDRPSSHSVVNSLYELWVAKRDQILNYDWTKAFIAKHRSLQNAKADFDREQARKYMAEKARERDQAARNAREHEHARWTALLEQQKRRAAQDAQGPGARPGATLTKQQRAVYVGCDHPEGASPRPKRQRALPKPKRQRGRRRGAPPLSSSPKQRRSSTEKPHQQQ</sequence>
<proteinExistence type="inferred from homology"/>
<gene>
    <name evidence="7" type="ORF">CHGG_02569</name>
</gene>
<evidence type="ECO:0000256" key="4">
    <source>
        <dbReference type="RuleBase" id="RU000304"/>
    </source>
</evidence>
<dbReference type="SMART" id="SM00220">
    <property type="entry name" value="S_TKc"/>
    <property type="match status" value="1"/>
</dbReference>
<dbReference type="RefSeq" id="XP_001229085.1">
    <property type="nucleotide sequence ID" value="XM_001229084.1"/>
</dbReference>
<evidence type="ECO:0000259" key="6">
    <source>
        <dbReference type="PROSITE" id="PS50011"/>
    </source>
</evidence>
<keyword evidence="4" id="KW-0808">Transferase</keyword>
<dbReference type="Gene3D" id="1.10.510.10">
    <property type="entry name" value="Transferase(Phosphotransferase) domain 1"/>
    <property type="match status" value="1"/>
</dbReference>
<dbReference type="GO" id="GO:0005634">
    <property type="term" value="C:nucleus"/>
    <property type="evidence" value="ECO:0007669"/>
    <property type="project" value="TreeGrafter"/>
</dbReference>
<dbReference type="PROSITE" id="PS00107">
    <property type="entry name" value="PROTEIN_KINASE_ATP"/>
    <property type="match status" value="1"/>
</dbReference>
<evidence type="ECO:0000256" key="3">
    <source>
        <dbReference type="PROSITE-ProRule" id="PRU10141"/>
    </source>
</evidence>
<dbReference type="STRING" id="306901.Q2HB35"/>
<feature type="region of interest" description="Disordered" evidence="5">
    <location>
        <begin position="324"/>
        <end position="434"/>
    </location>
</feature>
<dbReference type="GO" id="GO:0005737">
    <property type="term" value="C:cytoplasm"/>
    <property type="evidence" value="ECO:0007669"/>
    <property type="project" value="TreeGrafter"/>
</dbReference>
<dbReference type="InterPro" id="IPR000719">
    <property type="entry name" value="Prot_kinase_dom"/>
</dbReference>
<dbReference type="GO" id="GO:0044773">
    <property type="term" value="P:mitotic DNA damage checkpoint signaling"/>
    <property type="evidence" value="ECO:0007669"/>
    <property type="project" value="TreeGrafter"/>
</dbReference>
<dbReference type="GeneID" id="4389338"/>
<dbReference type="GO" id="GO:0004674">
    <property type="term" value="F:protein serine/threonine kinase activity"/>
    <property type="evidence" value="ECO:0007669"/>
    <property type="project" value="UniProtKB-KW"/>
</dbReference>
<dbReference type="PROSITE" id="PS00108">
    <property type="entry name" value="PROTEIN_KINASE_ST"/>
    <property type="match status" value="1"/>
</dbReference>
<accession>Q2HB35</accession>
<evidence type="ECO:0000256" key="5">
    <source>
        <dbReference type="SAM" id="MobiDB-lite"/>
    </source>
</evidence>
<dbReference type="AlphaFoldDB" id="Q2HB35"/>
<protein>
    <recommendedName>
        <fullName evidence="6">Protein kinase domain-containing protein</fullName>
    </recommendedName>
</protein>